<gene>
    <name evidence="4" type="primary">thpR</name>
    <name evidence="4" type="ORF">HYR64_00990</name>
</gene>
<name>A0A931PTP1_FIMGI</name>
<keyword evidence="1 2" id="KW-0378">Hydrolase</keyword>
<comment type="catalytic activity">
    <reaction evidence="2">
        <text>a 3'-end 2',3'-cyclophospho-ribonucleotide-RNA + H2O = a 3'-end 2'-phospho-ribonucleotide-RNA + H(+)</text>
        <dbReference type="Rhea" id="RHEA:11828"/>
        <dbReference type="Rhea" id="RHEA-COMP:10464"/>
        <dbReference type="Rhea" id="RHEA-COMP:17353"/>
        <dbReference type="ChEBI" id="CHEBI:15377"/>
        <dbReference type="ChEBI" id="CHEBI:15378"/>
        <dbReference type="ChEBI" id="CHEBI:83064"/>
        <dbReference type="ChEBI" id="CHEBI:173113"/>
        <dbReference type="EC" id="3.1.4.58"/>
    </reaction>
</comment>
<accession>A0A931PTP1</accession>
<comment type="caution">
    <text evidence="4">The sequence shown here is derived from an EMBL/GenBank/DDBJ whole genome shotgun (WGS) entry which is preliminary data.</text>
</comment>
<evidence type="ECO:0000313" key="5">
    <source>
        <dbReference type="Proteomes" id="UP000727962"/>
    </source>
</evidence>
<dbReference type="SUPFAM" id="SSF55144">
    <property type="entry name" value="LigT-like"/>
    <property type="match status" value="1"/>
</dbReference>
<sequence>MRLFVAIELPDEVREALSAVRRLLAPTMGSGWKWVEPERCHVTLIFLGACSADQLASIRPPLHACADATPSPRLECAGLGFFPARGLPRILWVGLDGDLAGLTALSDRLRGAIAPLAPSADLKPFHPHITLARARKKCGSSIRPSLTTEVTSVSWQAQFISLIESRTTGPTSQYVRLERAPLRS</sequence>
<evidence type="ECO:0000313" key="4">
    <source>
        <dbReference type="EMBL" id="MBI1755667.1"/>
    </source>
</evidence>
<feature type="domain" description="Phosphoesterase HXTX" evidence="3">
    <location>
        <begin position="7"/>
        <end position="92"/>
    </location>
</feature>
<dbReference type="Gene3D" id="3.90.1140.10">
    <property type="entry name" value="Cyclic phosphodiesterase"/>
    <property type="match status" value="1"/>
</dbReference>
<dbReference type="GO" id="GO:0008664">
    <property type="term" value="F:RNA 2',3'-cyclic 3'-phosphodiesterase activity"/>
    <property type="evidence" value="ECO:0007669"/>
    <property type="project" value="UniProtKB-EC"/>
</dbReference>
<dbReference type="PANTHER" id="PTHR35561">
    <property type="entry name" value="RNA 2',3'-CYCLIC PHOSPHODIESTERASE"/>
    <property type="match status" value="1"/>
</dbReference>
<dbReference type="Pfam" id="PF02834">
    <property type="entry name" value="LigT_PEase"/>
    <property type="match status" value="1"/>
</dbReference>
<reference evidence="4" key="1">
    <citation type="submission" date="2020-07" db="EMBL/GenBank/DDBJ databases">
        <title>Huge and variable diversity of episymbiotic CPR bacteria and DPANN archaea in groundwater ecosystems.</title>
        <authorList>
            <person name="He C.Y."/>
            <person name="Keren R."/>
            <person name="Whittaker M."/>
            <person name="Farag I.F."/>
            <person name="Doudna J."/>
            <person name="Cate J.H.D."/>
            <person name="Banfield J.F."/>
        </authorList>
    </citation>
    <scope>NUCLEOTIDE SEQUENCE</scope>
    <source>
        <strain evidence="4">NC_groundwater_17_Pr7_B-0.1um_64_12</strain>
    </source>
</reference>
<evidence type="ECO:0000256" key="2">
    <source>
        <dbReference type="HAMAP-Rule" id="MF_01940"/>
    </source>
</evidence>
<comment type="function">
    <text evidence="2">Hydrolyzes RNA 2',3'-cyclic phosphodiester to an RNA 2'-phosphomonoester.</text>
</comment>
<dbReference type="PANTHER" id="PTHR35561:SF1">
    <property type="entry name" value="RNA 2',3'-CYCLIC PHOSPHODIESTERASE"/>
    <property type="match status" value="1"/>
</dbReference>
<organism evidence="4 5">
    <name type="scientific">Fimbriimonas ginsengisoli</name>
    <dbReference type="NCBI Taxonomy" id="1005039"/>
    <lineage>
        <taxon>Bacteria</taxon>
        <taxon>Bacillati</taxon>
        <taxon>Armatimonadota</taxon>
        <taxon>Fimbriimonadia</taxon>
        <taxon>Fimbriimonadales</taxon>
        <taxon>Fimbriimonadaceae</taxon>
        <taxon>Fimbriimonas</taxon>
    </lineage>
</organism>
<dbReference type="EMBL" id="JACOSL010000006">
    <property type="protein sequence ID" value="MBI1755667.1"/>
    <property type="molecule type" value="Genomic_DNA"/>
</dbReference>
<proteinExistence type="inferred from homology"/>
<dbReference type="AlphaFoldDB" id="A0A931PTP1"/>
<feature type="active site" description="Proton donor" evidence="2">
    <location>
        <position position="41"/>
    </location>
</feature>
<dbReference type="InterPro" id="IPR014051">
    <property type="entry name" value="Phosphoesterase_HXTX"/>
</dbReference>
<dbReference type="HAMAP" id="MF_01940">
    <property type="entry name" value="RNA_CPDase"/>
    <property type="match status" value="1"/>
</dbReference>
<dbReference type="Proteomes" id="UP000727962">
    <property type="component" value="Unassembled WGS sequence"/>
</dbReference>
<evidence type="ECO:0000256" key="1">
    <source>
        <dbReference type="ARBA" id="ARBA00022801"/>
    </source>
</evidence>
<dbReference type="NCBIfam" id="TIGR02258">
    <property type="entry name" value="2_5_ligase"/>
    <property type="match status" value="1"/>
</dbReference>
<dbReference type="EC" id="3.1.4.58" evidence="2"/>
<dbReference type="InterPro" id="IPR004175">
    <property type="entry name" value="RNA_CPDase"/>
</dbReference>
<dbReference type="GO" id="GO:0004113">
    <property type="term" value="F:2',3'-cyclic-nucleotide 3'-phosphodiesterase activity"/>
    <property type="evidence" value="ECO:0007669"/>
    <property type="project" value="InterPro"/>
</dbReference>
<evidence type="ECO:0000259" key="3">
    <source>
        <dbReference type="Pfam" id="PF02834"/>
    </source>
</evidence>
<comment type="similarity">
    <text evidence="2">Belongs to the 2H phosphoesterase superfamily. ThpR family.</text>
</comment>
<feature type="active site" description="Proton acceptor" evidence="2">
    <location>
        <position position="128"/>
    </location>
</feature>
<feature type="short sequence motif" description="HXTX 2" evidence="2">
    <location>
        <begin position="128"/>
        <end position="131"/>
    </location>
</feature>
<feature type="short sequence motif" description="HXTX 1" evidence="2">
    <location>
        <begin position="41"/>
        <end position="44"/>
    </location>
</feature>
<dbReference type="InterPro" id="IPR009097">
    <property type="entry name" value="Cyclic_Pdiesterase"/>
</dbReference>
<protein>
    <recommendedName>
        <fullName evidence="2">RNA 2',3'-cyclic phosphodiesterase</fullName>
        <shortName evidence="2">RNA 2',3'-CPDase</shortName>
        <ecNumber evidence="2">3.1.4.58</ecNumber>
    </recommendedName>
</protein>